<name>A0A1I8AAZ6_9BILA</name>
<proteinExistence type="predicted"/>
<dbReference type="Proteomes" id="UP000095287">
    <property type="component" value="Unplaced"/>
</dbReference>
<organism evidence="2 3">
    <name type="scientific">Steinernema glaseri</name>
    <dbReference type="NCBI Taxonomy" id="37863"/>
    <lineage>
        <taxon>Eukaryota</taxon>
        <taxon>Metazoa</taxon>
        <taxon>Ecdysozoa</taxon>
        <taxon>Nematoda</taxon>
        <taxon>Chromadorea</taxon>
        <taxon>Rhabditida</taxon>
        <taxon>Tylenchina</taxon>
        <taxon>Panagrolaimomorpha</taxon>
        <taxon>Strongyloidoidea</taxon>
        <taxon>Steinernematidae</taxon>
        <taxon>Steinernema</taxon>
    </lineage>
</organism>
<reference evidence="3" key="1">
    <citation type="submission" date="2016-11" db="UniProtKB">
        <authorList>
            <consortium name="WormBaseParasite"/>
        </authorList>
    </citation>
    <scope>IDENTIFICATION</scope>
</reference>
<protein>
    <submittedName>
        <fullName evidence="3">Uncharacterized protein</fullName>
    </submittedName>
</protein>
<feature type="region of interest" description="Disordered" evidence="1">
    <location>
        <begin position="1"/>
        <end position="22"/>
    </location>
</feature>
<dbReference type="WBParaSite" id="L893_g3606.t1">
    <property type="protein sequence ID" value="L893_g3606.t1"/>
    <property type="gene ID" value="L893_g3606"/>
</dbReference>
<keyword evidence="2" id="KW-1185">Reference proteome</keyword>
<accession>A0A1I8AAZ6</accession>
<sequence length="109" mass="12453">MEINKQNRYDGRLSPAPAPTPQQYNRAADSALFEKGLFWLRGATNNGRPNNTRSINGAEVTSKLRQLPTLWDDPTKKNRTSGRLLSGLLIDNPGHRGLWRWKKKKKVDR</sequence>
<feature type="compositionally biased region" description="Basic and acidic residues" evidence="1">
    <location>
        <begin position="1"/>
        <end position="11"/>
    </location>
</feature>
<evidence type="ECO:0000256" key="1">
    <source>
        <dbReference type="SAM" id="MobiDB-lite"/>
    </source>
</evidence>
<evidence type="ECO:0000313" key="3">
    <source>
        <dbReference type="WBParaSite" id="L893_g3606.t1"/>
    </source>
</evidence>
<dbReference type="AlphaFoldDB" id="A0A1I8AAZ6"/>
<evidence type="ECO:0000313" key="2">
    <source>
        <dbReference type="Proteomes" id="UP000095287"/>
    </source>
</evidence>